<feature type="compositionally biased region" description="Basic residues" evidence="1">
    <location>
        <begin position="192"/>
        <end position="204"/>
    </location>
</feature>
<sequence length="633" mass="70985">MNISGGTISGNSAVYGSGIYNSGNLRLNNVSLMSNSAKIIGISIQSQSQVMKGNTLVIKSYLTYGDNVASAIYTNNNNIYLNNARSSISNKVPYKNIILKFNNKKYSAKTNSSGIATFNINIPKSSNSGTFKAIVIYSFKGKTFTKTKNVKITSEKINSINNKKVNKPNTKVSAKINKNTGKTTTKVNTKSNSKKTTTKKTPAKIKKIKSITKSKAKNYVNRENKKSKPKNSKKTFKEAYDYKNKNMTWFTVANNKTIDNYPAGLRWTTRSTNSVIKYGIMKKPKNKSTYNKNTKVTTTIKYSVVYNIKNSKNQVIMINTTKIKQNSTKLYNKYLEPSLNAEVKNSRIASFVKNITNNTKSDDFSTKATKIYRWVQVNIDYSLDDDVAISAIAVLNKRSSNGKYKAYCVGFSNVMAALCRSAGIPVRFHGKIFLDLKEYPFEGHAAHLWTEIYINGSWISADAATDGFIASFADNDNFDSHNIKTDKGGESISHNNTFNYFDHTCNHIYQTHKDTNLKFLINSPFNLELEYLKFPITSINNSNQAYNILTKYIDFKGNNYNISSVSYVSGDYIFLSNFISNIWAFHLYEKINNVSKFLGYVIIGVDGSLYPFYGTSDNFPIGSNGIGFYITSS</sequence>
<feature type="compositionally biased region" description="Low complexity" evidence="1">
    <location>
        <begin position="180"/>
        <end position="191"/>
    </location>
</feature>
<proteinExistence type="predicted"/>
<accession>A0A644VP56</accession>
<dbReference type="InterPro" id="IPR002931">
    <property type="entry name" value="Transglutaminase-like"/>
</dbReference>
<feature type="region of interest" description="Disordered" evidence="1">
    <location>
        <begin position="180"/>
        <end position="204"/>
    </location>
</feature>
<feature type="domain" description="Transglutaminase-like" evidence="2">
    <location>
        <begin position="400"/>
        <end position="465"/>
    </location>
</feature>
<protein>
    <recommendedName>
        <fullName evidence="2">Transglutaminase-like domain-containing protein</fullName>
    </recommendedName>
</protein>
<organism evidence="3">
    <name type="scientific">bioreactor metagenome</name>
    <dbReference type="NCBI Taxonomy" id="1076179"/>
    <lineage>
        <taxon>unclassified sequences</taxon>
        <taxon>metagenomes</taxon>
        <taxon>ecological metagenomes</taxon>
    </lineage>
</organism>
<dbReference type="Gene3D" id="3.10.620.30">
    <property type="match status" value="1"/>
</dbReference>
<dbReference type="SMART" id="SM00460">
    <property type="entry name" value="TGc"/>
    <property type="match status" value="1"/>
</dbReference>
<dbReference type="AlphaFoldDB" id="A0A644VP56"/>
<gene>
    <name evidence="3" type="ORF">SDC9_39104</name>
</gene>
<dbReference type="Pfam" id="PF01841">
    <property type="entry name" value="Transglut_core"/>
    <property type="match status" value="1"/>
</dbReference>
<evidence type="ECO:0000259" key="2">
    <source>
        <dbReference type="SMART" id="SM00460"/>
    </source>
</evidence>
<dbReference type="EMBL" id="VSSQ01000376">
    <property type="protein sequence ID" value="MPL92980.1"/>
    <property type="molecule type" value="Genomic_DNA"/>
</dbReference>
<reference evidence="3" key="1">
    <citation type="submission" date="2019-08" db="EMBL/GenBank/DDBJ databases">
        <authorList>
            <person name="Kucharzyk K."/>
            <person name="Murdoch R.W."/>
            <person name="Higgins S."/>
            <person name="Loffler F."/>
        </authorList>
    </citation>
    <scope>NUCLEOTIDE SEQUENCE</scope>
</reference>
<evidence type="ECO:0000313" key="3">
    <source>
        <dbReference type="EMBL" id="MPL92980.1"/>
    </source>
</evidence>
<dbReference type="SUPFAM" id="SSF54001">
    <property type="entry name" value="Cysteine proteinases"/>
    <property type="match status" value="1"/>
</dbReference>
<evidence type="ECO:0000256" key="1">
    <source>
        <dbReference type="SAM" id="MobiDB-lite"/>
    </source>
</evidence>
<name>A0A644VP56_9ZZZZ</name>
<dbReference type="PANTHER" id="PTHR33490">
    <property type="entry name" value="BLR5614 PROTEIN-RELATED"/>
    <property type="match status" value="1"/>
</dbReference>
<comment type="caution">
    <text evidence="3">The sequence shown here is derived from an EMBL/GenBank/DDBJ whole genome shotgun (WGS) entry which is preliminary data.</text>
</comment>
<dbReference type="InterPro" id="IPR038765">
    <property type="entry name" value="Papain-like_cys_pep_sf"/>
</dbReference>